<evidence type="ECO:0000313" key="3">
    <source>
        <dbReference type="Proteomes" id="UP001276659"/>
    </source>
</evidence>
<organism evidence="2 3">
    <name type="scientific">Lepraria neglecta</name>
    <dbReference type="NCBI Taxonomy" id="209136"/>
    <lineage>
        <taxon>Eukaryota</taxon>
        <taxon>Fungi</taxon>
        <taxon>Dikarya</taxon>
        <taxon>Ascomycota</taxon>
        <taxon>Pezizomycotina</taxon>
        <taxon>Lecanoromycetes</taxon>
        <taxon>OSLEUM clade</taxon>
        <taxon>Lecanoromycetidae</taxon>
        <taxon>Lecanorales</taxon>
        <taxon>Lecanorineae</taxon>
        <taxon>Stereocaulaceae</taxon>
        <taxon>Lepraria</taxon>
    </lineage>
</organism>
<accession>A0AAD9Z3T6</accession>
<dbReference type="AlphaFoldDB" id="A0AAD9Z3T6"/>
<keyword evidence="1" id="KW-0812">Transmembrane</keyword>
<keyword evidence="3" id="KW-1185">Reference proteome</keyword>
<protein>
    <submittedName>
        <fullName evidence="2">Uncharacterized protein</fullName>
    </submittedName>
</protein>
<keyword evidence="1" id="KW-0472">Membrane</keyword>
<proteinExistence type="predicted"/>
<reference evidence="2" key="1">
    <citation type="submission" date="2022-11" db="EMBL/GenBank/DDBJ databases">
        <title>Chromosomal genome sequence assembly and mating type (MAT) locus characterization of the leprose asexual lichenized fungus Lepraria neglecta (Nyl.) Erichsen.</title>
        <authorList>
            <person name="Allen J.L."/>
            <person name="Pfeffer B."/>
        </authorList>
    </citation>
    <scope>NUCLEOTIDE SEQUENCE</scope>
    <source>
        <strain evidence="2">Allen 5258</strain>
    </source>
</reference>
<comment type="caution">
    <text evidence="2">The sequence shown here is derived from an EMBL/GenBank/DDBJ whole genome shotgun (WGS) entry which is preliminary data.</text>
</comment>
<feature type="transmembrane region" description="Helical" evidence="1">
    <location>
        <begin position="78"/>
        <end position="100"/>
    </location>
</feature>
<feature type="transmembrane region" description="Helical" evidence="1">
    <location>
        <begin position="47"/>
        <end position="66"/>
    </location>
</feature>
<sequence length="353" mass="38091">MDPAVNMFGLLHLLWETFGSIRSDVSGWVNTIVDQFLIPTIQQKREAIVTAAFSIVGVLVFLFIFLDAATAGSGTAFAVGAIVGITNAVGAASNFANGFLSSKPDDTHLSFTSKYDQGVTEYISYIQDFTAALWAPSDPSQFGTDVVTNFMKGALWIGVPDPFNVPHLGDLAKTFDTLPIVFVPYGTVTDFMQKASSTPGTTQFAQDECNQHWVSDPKRPNYISCDLSYGGQVGMTVITQPAIADGGTLPSSKAALGEPDISFKFAVDDLLQSSLTANAQHGFNWNFTTDQLYSLLQAGTAKLANDFTDIPPNTPDLYNLDVCVVTEMSYVSGARQYLLSHHKGPGLIIHIFI</sequence>
<dbReference type="EMBL" id="JASNWA010000008">
    <property type="protein sequence ID" value="KAK3170896.1"/>
    <property type="molecule type" value="Genomic_DNA"/>
</dbReference>
<keyword evidence="1" id="KW-1133">Transmembrane helix</keyword>
<evidence type="ECO:0000256" key="1">
    <source>
        <dbReference type="SAM" id="Phobius"/>
    </source>
</evidence>
<evidence type="ECO:0000313" key="2">
    <source>
        <dbReference type="EMBL" id="KAK3170896.1"/>
    </source>
</evidence>
<name>A0AAD9Z3T6_9LECA</name>
<dbReference type="Proteomes" id="UP001276659">
    <property type="component" value="Unassembled WGS sequence"/>
</dbReference>
<gene>
    <name evidence="2" type="ORF">OEA41_002980</name>
</gene>